<accession>A0A9Q0B9V6</accession>
<dbReference type="EMBL" id="SDAQ01000001">
    <property type="protein sequence ID" value="KAI3559384.1"/>
    <property type="molecule type" value="Genomic_DNA"/>
</dbReference>
<dbReference type="Proteomes" id="UP001056436">
    <property type="component" value="Unassembled WGS sequence"/>
</dbReference>
<name>A0A9Q0B9V6_9PEZI</name>
<protein>
    <submittedName>
        <fullName evidence="1">Uncharacterized protein</fullName>
    </submittedName>
</protein>
<evidence type="ECO:0000313" key="1">
    <source>
        <dbReference type="EMBL" id="KAI3559384.1"/>
    </source>
</evidence>
<comment type="caution">
    <text evidence="1">The sequence shown here is derived from an EMBL/GenBank/DDBJ whole genome shotgun (WGS) entry which is preliminary data.</text>
</comment>
<reference evidence="1" key="1">
    <citation type="submission" date="2019-01" db="EMBL/GenBank/DDBJ databases">
        <title>Colletotrichum abscissum LGMF1257.</title>
        <authorList>
            <person name="Baroncelli R."/>
        </authorList>
    </citation>
    <scope>NUCLEOTIDE SEQUENCE</scope>
    <source>
        <strain evidence="1">Ca142</strain>
    </source>
</reference>
<keyword evidence="2" id="KW-1185">Reference proteome</keyword>
<evidence type="ECO:0000313" key="2">
    <source>
        <dbReference type="Proteomes" id="UP001056436"/>
    </source>
</evidence>
<dbReference type="AlphaFoldDB" id="A0A9Q0B9V6"/>
<sequence length="145" mass="15427">MGSRIPRRVFFILGPGTISIVGIIDVDVVSRIDSESVSAIVDDVIEDQGPDIIEDAVDLDEVVVEKMGSDDIDGVDGVADLVECVIEDYGPEGVEGRQPQNCAAIRTPELVAPGVGSVILSDYATRHLNGFAVLRLDMSSEVGWS</sequence>
<gene>
    <name evidence="1" type="ORF">CABS02_00359</name>
</gene>
<organism evidence="1 2">
    <name type="scientific">Colletotrichum abscissum</name>
    <dbReference type="NCBI Taxonomy" id="1671311"/>
    <lineage>
        <taxon>Eukaryota</taxon>
        <taxon>Fungi</taxon>
        <taxon>Dikarya</taxon>
        <taxon>Ascomycota</taxon>
        <taxon>Pezizomycotina</taxon>
        <taxon>Sordariomycetes</taxon>
        <taxon>Hypocreomycetidae</taxon>
        <taxon>Glomerellales</taxon>
        <taxon>Glomerellaceae</taxon>
        <taxon>Colletotrichum</taxon>
        <taxon>Colletotrichum acutatum species complex</taxon>
    </lineage>
</organism>
<proteinExistence type="predicted"/>